<dbReference type="EMBL" id="KN667747">
    <property type="protein sequence ID" value="KHN06076.1"/>
    <property type="molecule type" value="Genomic_DNA"/>
</dbReference>
<accession>A0A0B2PA45</accession>
<dbReference type="AlphaFoldDB" id="A0A0B2PA45"/>
<sequence>MVQTRTTTPKPSKPEAIHPLTPSQTHEPSSSTSASASASLPLRRHRVSTANRNPTGYQREGFLNLRSGKKILKRTMTKAENSVEKNENVAVAVDGNVVTPESKAENSCVNVFNIIADDSDSDNGHDAIPDFAVRVSTGNLKRRSDSAGSQRFPPATGSARFTQPVPDARVFSTKDRGRRLSREQ</sequence>
<proteinExistence type="predicted"/>
<feature type="region of interest" description="Disordered" evidence="1">
    <location>
        <begin position="139"/>
        <end position="184"/>
    </location>
</feature>
<reference evidence="2" key="1">
    <citation type="submission" date="2014-07" db="EMBL/GenBank/DDBJ databases">
        <title>Identification of a novel salt tolerance gene in wild soybean by whole-genome sequencing.</title>
        <authorList>
            <person name="Lam H.-M."/>
            <person name="Qi X."/>
            <person name="Li M.-W."/>
            <person name="Liu X."/>
            <person name="Xie M."/>
            <person name="Ni M."/>
            <person name="Xu X."/>
        </authorList>
    </citation>
    <scope>NUCLEOTIDE SEQUENCE [LARGE SCALE GENOMIC DNA]</scope>
    <source>
        <tissue evidence="2">Root</tissue>
    </source>
</reference>
<evidence type="ECO:0000313" key="2">
    <source>
        <dbReference type="EMBL" id="KHN06076.1"/>
    </source>
</evidence>
<dbReference type="Proteomes" id="UP000053555">
    <property type="component" value="Unassembled WGS sequence"/>
</dbReference>
<protein>
    <submittedName>
        <fullName evidence="2">Uncharacterized protein</fullName>
    </submittedName>
</protein>
<evidence type="ECO:0000256" key="1">
    <source>
        <dbReference type="SAM" id="MobiDB-lite"/>
    </source>
</evidence>
<feature type="compositionally biased region" description="Low complexity" evidence="1">
    <location>
        <begin position="29"/>
        <end position="39"/>
    </location>
</feature>
<feature type="region of interest" description="Disordered" evidence="1">
    <location>
        <begin position="1"/>
        <end position="62"/>
    </location>
</feature>
<gene>
    <name evidence="2" type="ORF">glysoja_035982</name>
</gene>
<feature type="compositionally biased region" description="Polar residues" evidence="1">
    <location>
        <begin position="1"/>
        <end position="10"/>
    </location>
</feature>
<organism evidence="2">
    <name type="scientific">Glycine soja</name>
    <name type="common">Wild soybean</name>
    <dbReference type="NCBI Taxonomy" id="3848"/>
    <lineage>
        <taxon>Eukaryota</taxon>
        <taxon>Viridiplantae</taxon>
        <taxon>Streptophyta</taxon>
        <taxon>Embryophyta</taxon>
        <taxon>Tracheophyta</taxon>
        <taxon>Spermatophyta</taxon>
        <taxon>Magnoliopsida</taxon>
        <taxon>eudicotyledons</taxon>
        <taxon>Gunneridae</taxon>
        <taxon>Pentapetalae</taxon>
        <taxon>rosids</taxon>
        <taxon>fabids</taxon>
        <taxon>Fabales</taxon>
        <taxon>Fabaceae</taxon>
        <taxon>Papilionoideae</taxon>
        <taxon>50 kb inversion clade</taxon>
        <taxon>NPAAA clade</taxon>
        <taxon>indigoferoid/millettioid clade</taxon>
        <taxon>Phaseoleae</taxon>
        <taxon>Glycine</taxon>
        <taxon>Glycine subgen. Soja</taxon>
    </lineage>
</organism>
<name>A0A0B2PA45_GLYSO</name>
<feature type="compositionally biased region" description="Basic and acidic residues" evidence="1">
    <location>
        <begin position="172"/>
        <end position="184"/>
    </location>
</feature>